<protein>
    <submittedName>
        <fullName evidence="1">Uncharacterized protein</fullName>
    </submittedName>
</protein>
<sequence length="121" mass="12738">MVLALVPEVLTLIWRQQHPVPLGRSGPEVARSLATLLPAGITVDSAVAVVTRAGLDYRVATPGQGLQPGAPYDDAGGPTLVAMARDIDADLFTTRSAEIVLAFDARGRLARRHVTELSTGL</sequence>
<organism evidence="1 2">
    <name type="scientific">Roseisolibacter agri</name>
    <dbReference type="NCBI Taxonomy" id="2014610"/>
    <lineage>
        <taxon>Bacteria</taxon>
        <taxon>Pseudomonadati</taxon>
        <taxon>Gemmatimonadota</taxon>
        <taxon>Gemmatimonadia</taxon>
        <taxon>Gemmatimonadales</taxon>
        <taxon>Gemmatimonadaceae</taxon>
        <taxon>Roseisolibacter</taxon>
    </lineage>
</organism>
<evidence type="ECO:0000313" key="2">
    <source>
        <dbReference type="Proteomes" id="UP001161325"/>
    </source>
</evidence>
<dbReference type="AlphaFoldDB" id="A0AA37Q6H9"/>
<accession>A0AA37Q6H9</accession>
<evidence type="ECO:0000313" key="1">
    <source>
        <dbReference type="EMBL" id="GLC24617.1"/>
    </source>
</evidence>
<name>A0AA37Q6H9_9BACT</name>
<gene>
    <name evidence="1" type="ORF">rosag_11300</name>
</gene>
<proteinExistence type="predicted"/>
<dbReference type="Proteomes" id="UP001161325">
    <property type="component" value="Unassembled WGS sequence"/>
</dbReference>
<dbReference type="EMBL" id="BRXS01000002">
    <property type="protein sequence ID" value="GLC24617.1"/>
    <property type="molecule type" value="Genomic_DNA"/>
</dbReference>
<keyword evidence="2" id="KW-1185">Reference proteome</keyword>
<comment type="caution">
    <text evidence="1">The sequence shown here is derived from an EMBL/GenBank/DDBJ whole genome shotgun (WGS) entry which is preliminary data.</text>
</comment>
<reference evidence="1" key="1">
    <citation type="submission" date="2022-08" db="EMBL/GenBank/DDBJ databases">
        <title>Draft genome sequencing of Roseisolibacter agri AW1220.</title>
        <authorList>
            <person name="Tobiishi Y."/>
            <person name="Tonouchi A."/>
        </authorList>
    </citation>
    <scope>NUCLEOTIDE SEQUENCE</scope>
    <source>
        <strain evidence="1">AW1220</strain>
    </source>
</reference>